<keyword evidence="4 6" id="KW-0472">Membrane</keyword>
<accession>A0A7K0KIL2</accession>
<keyword evidence="8" id="KW-1185">Reference proteome</keyword>
<keyword evidence="3 6" id="KW-1133">Transmembrane helix</keyword>
<dbReference type="RefSeq" id="WP_154535348.1">
    <property type="nucleotide sequence ID" value="NZ_VUNG01000050.1"/>
</dbReference>
<feature type="transmembrane region" description="Helical" evidence="6">
    <location>
        <begin position="108"/>
        <end position="129"/>
    </location>
</feature>
<organism evidence="7 8">
    <name type="scientific">Hallella mizrahii</name>
    <dbReference type="NCBI Taxonomy" id="2606637"/>
    <lineage>
        <taxon>Bacteria</taxon>
        <taxon>Pseudomonadati</taxon>
        <taxon>Bacteroidota</taxon>
        <taxon>Bacteroidia</taxon>
        <taxon>Bacteroidales</taxon>
        <taxon>Prevotellaceae</taxon>
        <taxon>Hallella</taxon>
    </lineage>
</organism>
<protein>
    <submittedName>
        <fullName evidence="7">Hemolysin III family protein</fullName>
    </submittedName>
</protein>
<dbReference type="GO" id="GO:0016020">
    <property type="term" value="C:membrane"/>
    <property type="evidence" value="ECO:0007669"/>
    <property type="project" value="UniProtKB-SubCell"/>
</dbReference>
<feature type="transmembrane region" description="Helical" evidence="6">
    <location>
        <begin position="20"/>
        <end position="38"/>
    </location>
</feature>
<dbReference type="GO" id="GO:0046872">
    <property type="term" value="F:metal ion binding"/>
    <property type="evidence" value="ECO:0007669"/>
    <property type="project" value="UniProtKB-KW"/>
</dbReference>
<evidence type="ECO:0000256" key="4">
    <source>
        <dbReference type="ARBA" id="ARBA00023136"/>
    </source>
</evidence>
<evidence type="ECO:0000256" key="3">
    <source>
        <dbReference type="ARBA" id="ARBA00022989"/>
    </source>
</evidence>
<dbReference type="InterPro" id="IPR004254">
    <property type="entry name" value="AdipoR/HlyIII-related"/>
</dbReference>
<keyword evidence="5" id="KW-0479">Metal-binding</keyword>
<comment type="caution">
    <text evidence="7">The sequence shown here is derived from an EMBL/GenBank/DDBJ whole genome shotgun (WGS) entry which is preliminary data.</text>
</comment>
<evidence type="ECO:0000256" key="6">
    <source>
        <dbReference type="SAM" id="Phobius"/>
    </source>
</evidence>
<dbReference type="PANTHER" id="PTHR20855:SF3">
    <property type="entry name" value="LD03007P"/>
    <property type="match status" value="1"/>
</dbReference>
<feature type="transmembrane region" description="Helical" evidence="6">
    <location>
        <begin position="141"/>
        <end position="158"/>
    </location>
</feature>
<comment type="subcellular location">
    <subcellularLocation>
        <location evidence="1">Membrane</location>
        <topology evidence="1">Multi-pass membrane protein</topology>
    </subcellularLocation>
</comment>
<name>A0A7K0KIL2_9BACT</name>
<feature type="transmembrane region" description="Helical" evidence="6">
    <location>
        <begin position="195"/>
        <end position="214"/>
    </location>
</feature>
<dbReference type="PANTHER" id="PTHR20855">
    <property type="entry name" value="ADIPOR/PROGESTIN RECEPTOR-RELATED"/>
    <property type="match status" value="1"/>
</dbReference>
<feature type="transmembrane region" description="Helical" evidence="6">
    <location>
        <begin position="50"/>
        <end position="69"/>
    </location>
</feature>
<evidence type="ECO:0000256" key="2">
    <source>
        <dbReference type="ARBA" id="ARBA00022692"/>
    </source>
</evidence>
<dbReference type="AlphaFoldDB" id="A0A7K0KIL2"/>
<feature type="binding site" evidence="5">
    <location>
        <position position="192"/>
    </location>
    <ligand>
        <name>Zn(2+)</name>
        <dbReference type="ChEBI" id="CHEBI:29105"/>
    </ligand>
</feature>
<evidence type="ECO:0000313" key="8">
    <source>
        <dbReference type="Proteomes" id="UP000438914"/>
    </source>
</evidence>
<evidence type="ECO:0000313" key="7">
    <source>
        <dbReference type="EMBL" id="MST85748.1"/>
    </source>
</evidence>
<feature type="transmembrane region" description="Helical" evidence="6">
    <location>
        <begin position="164"/>
        <end position="183"/>
    </location>
</feature>
<keyword evidence="5" id="KW-0862">Zinc</keyword>
<dbReference type="Proteomes" id="UP000438914">
    <property type="component" value="Unassembled WGS sequence"/>
</dbReference>
<dbReference type="EMBL" id="VUNG01000050">
    <property type="protein sequence ID" value="MST85748.1"/>
    <property type="molecule type" value="Genomic_DNA"/>
</dbReference>
<reference evidence="7 8" key="1">
    <citation type="submission" date="2019-08" db="EMBL/GenBank/DDBJ databases">
        <title>In-depth cultivation of the pig gut microbiome towards novel bacterial diversity and tailored functional studies.</title>
        <authorList>
            <person name="Wylensek D."/>
            <person name="Hitch T.C.A."/>
            <person name="Clavel T."/>
        </authorList>
    </citation>
    <scope>NUCLEOTIDE SEQUENCE [LARGE SCALE GENOMIC DNA]</scope>
    <source>
        <strain evidence="7 8">LKV-178-WT-2A</strain>
    </source>
</reference>
<evidence type="ECO:0000256" key="5">
    <source>
        <dbReference type="PIRSR" id="PIRSR604254-1"/>
    </source>
</evidence>
<dbReference type="Pfam" id="PF03006">
    <property type="entry name" value="HlyIII"/>
    <property type="match status" value="1"/>
</dbReference>
<sequence length="218" mass="24900">MKIKIFYNHKEELWNSWSHAGGIFLGVAFGAIFLYLCFSRGNGWATAGVILYLVGMLGSYIASTVYHALSAWSPWKERLRKWDHAAIYWHIAGSYSPITLIALRHEGYWGWTLFCFVWLCAIVGTITSFHKLKAHSNLETLVYIGMGMSVLIAFKPLIDSVSAATVIWIIAEGVCYVTGALFYTLRRRRYMHTVFHFFVLAGSVCHLIAVWDILMRYL</sequence>
<feature type="binding site" evidence="5">
    <location>
        <position position="67"/>
    </location>
    <ligand>
        <name>Zn(2+)</name>
        <dbReference type="ChEBI" id="CHEBI:29105"/>
    </ligand>
</feature>
<keyword evidence="2 6" id="KW-0812">Transmembrane</keyword>
<gene>
    <name evidence="7" type="ORF">FYJ73_13925</name>
</gene>
<proteinExistence type="predicted"/>
<feature type="binding site" evidence="5">
    <location>
        <position position="196"/>
    </location>
    <ligand>
        <name>Zn(2+)</name>
        <dbReference type="ChEBI" id="CHEBI:29105"/>
    </ligand>
</feature>
<evidence type="ECO:0000256" key="1">
    <source>
        <dbReference type="ARBA" id="ARBA00004141"/>
    </source>
</evidence>